<protein>
    <recommendedName>
        <fullName evidence="3">Alpha/beta hydrolase family protein</fullName>
    </recommendedName>
</protein>
<evidence type="ECO:0000313" key="2">
    <source>
        <dbReference type="Proteomes" id="UP000613840"/>
    </source>
</evidence>
<dbReference type="Gene3D" id="3.40.50.1820">
    <property type="entry name" value="alpha/beta hydrolase"/>
    <property type="match status" value="1"/>
</dbReference>
<accession>A0A917S4N7</accession>
<sequence>MAELRSFGATWCLPHATDHRTRLVTTYAARTERSQPPNSACHDLRADVPNRAHQADFRKRVLDRYRDRGGDVTEHVWDGVGHSPHLERVEEFAAIVESLRSQP</sequence>
<evidence type="ECO:0000313" key="1">
    <source>
        <dbReference type="EMBL" id="GGL57584.1"/>
    </source>
</evidence>
<dbReference type="EMBL" id="BMMZ01000003">
    <property type="protein sequence ID" value="GGL57584.1"/>
    <property type="molecule type" value="Genomic_DNA"/>
</dbReference>
<reference evidence="1" key="2">
    <citation type="submission" date="2020-09" db="EMBL/GenBank/DDBJ databases">
        <authorList>
            <person name="Sun Q."/>
            <person name="Zhou Y."/>
        </authorList>
    </citation>
    <scope>NUCLEOTIDE SEQUENCE</scope>
    <source>
        <strain evidence="1">CGMCC 4.7306</strain>
    </source>
</reference>
<dbReference type="InterPro" id="IPR029058">
    <property type="entry name" value="AB_hydrolase_fold"/>
</dbReference>
<dbReference type="SUPFAM" id="SSF53474">
    <property type="entry name" value="alpha/beta-Hydrolases"/>
    <property type="match status" value="1"/>
</dbReference>
<dbReference type="AlphaFoldDB" id="A0A917S4N7"/>
<proteinExistence type="predicted"/>
<evidence type="ECO:0008006" key="3">
    <source>
        <dbReference type="Google" id="ProtNLM"/>
    </source>
</evidence>
<gene>
    <name evidence="1" type="ORF">GCM10011575_14930</name>
</gene>
<name>A0A917S4N7_9ACTN</name>
<keyword evidence="2" id="KW-1185">Reference proteome</keyword>
<dbReference type="Proteomes" id="UP000613840">
    <property type="component" value="Unassembled WGS sequence"/>
</dbReference>
<organism evidence="1 2">
    <name type="scientific">Microlunatus endophyticus</name>
    <dbReference type="NCBI Taxonomy" id="1716077"/>
    <lineage>
        <taxon>Bacteria</taxon>
        <taxon>Bacillati</taxon>
        <taxon>Actinomycetota</taxon>
        <taxon>Actinomycetes</taxon>
        <taxon>Propionibacteriales</taxon>
        <taxon>Propionibacteriaceae</taxon>
        <taxon>Microlunatus</taxon>
    </lineage>
</organism>
<reference evidence="1" key="1">
    <citation type="journal article" date="2014" name="Int. J. Syst. Evol. Microbiol.">
        <title>Complete genome sequence of Corynebacterium casei LMG S-19264T (=DSM 44701T), isolated from a smear-ripened cheese.</title>
        <authorList>
            <consortium name="US DOE Joint Genome Institute (JGI-PGF)"/>
            <person name="Walter F."/>
            <person name="Albersmeier A."/>
            <person name="Kalinowski J."/>
            <person name="Ruckert C."/>
        </authorList>
    </citation>
    <scope>NUCLEOTIDE SEQUENCE</scope>
    <source>
        <strain evidence="1">CGMCC 4.7306</strain>
    </source>
</reference>
<comment type="caution">
    <text evidence="1">The sequence shown here is derived from an EMBL/GenBank/DDBJ whole genome shotgun (WGS) entry which is preliminary data.</text>
</comment>